<dbReference type="RefSeq" id="WP_052015589.1">
    <property type="nucleotide sequence ID" value="NZ_BAUU01000006.1"/>
</dbReference>
<sequence>MMKEKLQQWLLDRLSFSTMVYLPFTNDMRHNFEDAYDQLRKNQLERYNGPYPLYLLLHYLIVEKGCLVHGSNYANISMFEPRQQTLYNGKPVTAVFASSDGLWSLFFAVVNRLEYDGALKNLCIVTKNKRYYYFSLNRDWSGTLWREGTIYVLPSDSFVRGGAKAEWVSENPVSPVAKLAVKPEDFIFRNQVKRHDENEPHLRSLVKGLLYKE</sequence>
<name>W4QCL9_9BACI</name>
<dbReference type="OrthoDB" id="3518779at2"/>
<organism evidence="1 2">
    <name type="scientific">Halalkalibacter hemicellulosilyticusJCM 9152</name>
    <dbReference type="NCBI Taxonomy" id="1236971"/>
    <lineage>
        <taxon>Bacteria</taxon>
        <taxon>Bacillati</taxon>
        <taxon>Bacillota</taxon>
        <taxon>Bacilli</taxon>
        <taxon>Bacillales</taxon>
        <taxon>Bacillaceae</taxon>
        <taxon>Halalkalibacter</taxon>
    </lineage>
</organism>
<gene>
    <name evidence="1" type="ORF">JCM9152_1077</name>
</gene>
<dbReference type="Proteomes" id="UP000018895">
    <property type="component" value="Unassembled WGS sequence"/>
</dbReference>
<keyword evidence="2" id="KW-1185">Reference proteome</keyword>
<evidence type="ECO:0000313" key="1">
    <source>
        <dbReference type="EMBL" id="GAE29702.1"/>
    </source>
</evidence>
<evidence type="ECO:0000313" key="2">
    <source>
        <dbReference type="Proteomes" id="UP000018895"/>
    </source>
</evidence>
<dbReference type="EMBL" id="BAUU01000006">
    <property type="protein sequence ID" value="GAE29702.1"/>
    <property type="molecule type" value="Genomic_DNA"/>
</dbReference>
<comment type="caution">
    <text evidence="1">The sequence shown here is derived from an EMBL/GenBank/DDBJ whole genome shotgun (WGS) entry which is preliminary data.</text>
</comment>
<dbReference type="STRING" id="1236971.JCM9152_1077"/>
<proteinExistence type="predicted"/>
<reference evidence="1" key="1">
    <citation type="journal article" date="2014" name="Genome Announc.">
        <title>Draft Genome Sequences of Three Alkaliphilic Bacillus Strains, Bacillus wakoensis JCM 9140T, Bacillus akibai JCM 9157T, and Bacillus hemicellulosilyticus JCM 9152T.</title>
        <authorList>
            <person name="Yuki M."/>
            <person name="Oshima K."/>
            <person name="Suda W."/>
            <person name="Oshida Y."/>
            <person name="Kitamura K."/>
            <person name="Iida T."/>
            <person name="Hattori M."/>
            <person name="Ohkuma M."/>
        </authorList>
    </citation>
    <scope>NUCLEOTIDE SEQUENCE [LARGE SCALE GENOMIC DNA]</scope>
    <source>
        <strain evidence="1">JCM 9152</strain>
    </source>
</reference>
<accession>W4QCL9</accession>
<protein>
    <submittedName>
        <fullName evidence="1">Uncharacterized protein</fullName>
    </submittedName>
</protein>
<dbReference type="AlphaFoldDB" id="W4QCL9"/>